<dbReference type="Proteomes" id="UP000824881">
    <property type="component" value="Unassembled WGS sequence"/>
</dbReference>
<name>A0ACB7J3J9_PLECO</name>
<protein>
    <submittedName>
        <fullName evidence="1">Uncharacterized protein</fullName>
    </submittedName>
</protein>
<organism evidence="1 2">
    <name type="scientific">Pleurotus cornucopiae</name>
    <name type="common">Cornucopia mushroom</name>
    <dbReference type="NCBI Taxonomy" id="5321"/>
    <lineage>
        <taxon>Eukaryota</taxon>
        <taxon>Fungi</taxon>
        <taxon>Dikarya</taxon>
        <taxon>Basidiomycota</taxon>
        <taxon>Agaricomycotina</taxon>
        <taxon>Agaricomycetes</taxon>
        <taxon>Agaricomycetidae</taxon>
        <taxon>Agaricales</taxon>
        <taxon>Pleurotineae</taxon>
        <taxon>Pleurotaceae</taxon>
        <taxon>Pleurotus</taxon>
    </lineage>
</organism>
<keyword evidence="2" id="KW-1185">Reference proteome</keyword>
<proteinExistence type="predicted"/>
<comment type="caution">
    <text evidence="1">The sequence shown here is derived from an EMBL/GenBank/DDBJ whole genome shotgun (WGS) entry which is preliminary data.</text>
</comment>
<sequence length="828" mass="93399">MEVLDLLGSMLEVARGLPGVVLNTITSPAYQILQDPTKPSAIPDLFYLVFVFSVNELWRWWSDRASARNGVRNEERELDHREDGMWEASGAMKHVQKLQFRRSNFELKNNRVERVAASRQMPSINDEKSVPSVSTIRERTQSIFGKRACLWQINVARIILQGNQDVVSIAGTGMGKTLTFWMPLLFRPSGIQIIVTPLNILGQQNAEILGRAGLKGIFIGGDTATPENFQAIEDMKYRAIIISPEQLMKDRGRFELMLRNENFASRIISIIFDEAHCISTWGSFRSEYSQVGRLRYLLPRDIPIMATSATLPKHVLDDVRTILRLRTDKTFISRQNCDRSNISLVVQPIRNTYSSFVDLGFLVRACKIGGPPPKKFLVFFDDINSAMGACKYLRSLLPIPYYDKINWFCANMSSTFKTEETDNITYGRTWGLCTTESFGMGMDVADFEIIVQWRVTCSSTTYWQRGGRGARDRSIEATYILLVDREYFEKGDGELDRGTKRRRDAQLDSNPPTKRHKSSMPTVRSSIEEIGGTEVEVEADTMERDEGESDGRVELRRALQSKYFEGDREGSGKGGNQGRRRKKELDPVLADIVNAKQRGIKCRRIPILAALENEKADSDHHECDCSTLEGCTRCSLPPSRLCCDLCSPGAFAEFDVEVEKRPQQVHRSHIDKKTTMNQTDTQLKEALEEWRETATIQKYGPAYFQDFGPSLIMPNEVLDRIILCVHAKKIATEADIIKETVWSKAATFATEVVAIIHRHNPPPAAPALVLEPLQTHIVGRTRDSANLSLAKRSRHCGACGGVDHIASNARCPKRCEANSFKENIALSN</sequence>
<evidence type="ECO:0000313" key="1">
    <source>
        <dbReference type="EMBL" id="KAG9223791.1"/>
    </source>
</evidence>
<gene>
    <name evidence="1" type="ORF">CCMSSC00406_0004868</name>
</gene>
<evidence type="ECO:0000313" key="2">
    <source>
        <dbReference type="Proteomes" id="UP000824881"/>
    </source>
</evidence>
<accession>A0ACB7J3J9</accession>
<reference evidence="1 2" key="1">
    <citation type="journal article" date="2021" name="Appl. Environ. Microbiol.">
        <title>Genetic linkage and physical mapping for an oyster mushroom Pleurotus cornucopiae and QTL analysis for the trait cap color.</title>
        <authorList>
            <person name="Zhang Y."/>
            <person name="Gao W."/>
            <person name="Sonnenberg A."/>
            <person name="Chen Q."/>
            <person name="Zhang J."/>
            <person name="Huang C."/>
        </authorList>
    </citation>
    <scope>NUCLEOTIDE SEQUENCE [LARGE SCALE GENOMIC DNA]</scope>
    <source>
        <strain evidence="1">CCMSSC00406</strain>
    </source>
</reference>
<dbReference type="EMBL" id="WQMT02000004">
    <property type="protein sequence ID" value="KAG9223791.1"/>
    <property type="molecule type" value="Genomic_DNA"/>
</dbReference>